<dbReference type="EC" id="3.1.1.4" evidence="5"/>
<dbReference type="GO" id="GO:0046872">
    <property type="term" value="F:metal ion binding"/>
    <property type="evidence" value="ECO:0007669"/>
    <property type="project" value="UniProtKB-KW"/>
</dbReference>
<evidence type="ECO:0000256" key="12">
    <source>
        <dbReference type="ARBA" id="ARBA00023098"/>
    </source>
</evidence>
<evidence type="ECO:0000313" key="19">
    <source>
        <dbReference type="EMBL" id="ACD11980.1"/>
    </source>
</evidence>
<feature type="region of interest" description="Disordered" evidence="16">
    <location>
        <begin position="27"/>
        <end position="52"/>
    </location>
</feature>
<evidence type="ECO:0000256" key="1">
    <source>
        <dbReference type="ARBA" id="ARBA00001604"/>
    </source>
</evidence>
<comment type="catalytic activity">
    <reaction evidence="1">
        <text>a 1,2-diacyl-sn-glycero-3-phosphocholine + H2O = a 1-acyl-sn-glycero-3-phosphocholine + a fatty acid + H(+)</text>
        <dbReference type="Rhea" id="RHEA:15801"/>
        <dbReference type="ChEBI" id="CHEBI:15377"/>
        <dbReference type="ChEBI" id="CHEBI:15378"/>
        <dbReference type="ChEBI" id="CHEBI:28868"/>
        <dbReference type="ChEBI" id="CHEBI:57643"/>
        <dbReference type="ChEBI" id="CHEBI:58168"/>
        <dbReference type="EC" id="3.1.1.4"/>
    </reaction>
</comment>
<dbReference type="GO" id="GO:0050482">
    <property type="term" value="P:arachidonate secretion"/>
    <property type="evidence" value="ECO:0007669"/>
    <property type="project" value="InterPro"/>
</dbReference>
<dbReference type="GO" id="GO:0016042">
    <property type="term" value="P:lipid catabolic process"/>
    <property type="evidence" value="ECO:0007669"/>
    <property type="project" value="UniProtKB-KW"/>
</dbReference>
<evidence type="ECO:0000256" key="17">
    <source>
        <dbReference type="SAM" id="SignalP"/>
    </source>
</evidence>
<evidence type="ECO:0000256" key="9">
    <source>
        <dbReference type="ARBA" id="ARBA00022801"/>
    </source>
</evidence>
<feature type="domain" description="Phospholipase A2-like central" evidence="18">
    <location>
        <begin position="66"/>
        <end position="159"/>
    </location>
</feature>
<dbReference type="AlphaFoldDB" id="A0A0U1TZ64"/>
<dbReference type="GO" id="GO:0004623">
    <property type="term" value="F:phospholipase A2 activity"/>
    <property type="evidence" value="ECO:0007669"/>
    <property type="project" value="UniProtKB-EC"/>
</dbReference>
<keyword evidence="17" id="KW-0732">Signal</keyword>
<organism evidence="19">
    <name type="scientific">Isometrus maculatus</name>
    <name type="common">Lesser brown scorpion</name>
    <name type="synonym">Scorpio maculatus</name>
    <dbReference type="NCBI Taxonomy" id="497827"/>
    <lineage>
        <taxon>Eukaryota</taxon>
        <taxon>Metazoa</taxon>
        <taxon>Ecdysozoa</taxon>
        <taxon>Arthropoda</taxon>
        <taxon>Chelicerata</taxon>
        <taxon>Arachnida</taxon>
        <taxon>Scorpiones</taxon>
        <taxon>Buthida</taxon>
        <taxon>Buthoidea</taxon>
        <taxon>Buthidae</taxon>
        <taxon>Isometrus</taxon>
    </lineage>
</organism>
<dbReference type="Gene3D" id="1.20.90.10">
    <property type="entry name" value="Phospholipase A2 domain"/>
    <property type="match status" value="1"/>
</dbReference>
<dbReference type="EMBL" id="EU252426">
    <property type="protein sequence ID" value="ACD11980.1"/>
    <property type="molecule type" value="mRNA"/>
</dbReference>
<dbReference type="SUPFAM" id="SSF48619">
    <property type="entry name" value="Phospholipase A2, PLA2"/>
    <property type="match status" value="1"/>
</dbReference>
<evidence type="ECO:0000259" key="18">
    <source>
        <dbReference type="Pfam" id="PF05826"/>
    </source>
</evidence>
<keyword evidence="13" id="KW-0865">Zymogen</keyword>
<keyword evidence="11" id="KW-0442">Lipid degradation</keyword>
<keyword evidence="7" id="KW-0964">Secreted</keyword>
<dbReference type="Pfam" id="PF05826">
    <property type="entry name" value="Phospholip_A2_2"/>
    <property type="match status" value="1"/>
</dbReference>
<keyword evidence="9" id="KW-0378">Hydrolase</keyword>
<evidence type="ECO:0000256" key="7">
    <source>
        <dbReference type="ARBA" id="ARBA00022525"/>
    </source>
</evidence>
<evidence type="ECO:0000256" key="5">
    <source>
        <dbReference type="ARBA" id="ARBA00013278"/>
    </source>
</evidence>
<dbReference type="InterPro" id="IPR033113">
    <property type="entry name" value="PLA2_histidine"/>
</dbReference>
<dbReference type="PROSITE" id="PS00118">
    <property type="entry name" value="PA2_HIS"/>
    <property type="match status" value="1"/>
</dbReference>
<comment type="subcellular location">
    <subcellularLocation>
        <location evidence="3">Secreted</location>
    </subcellularLocation>
</comment>
<dbReference type="FunFam" id="1.20.90.10:FF:000002">
    <property type="entry name" value="Phospholipase A2 group III"/>
    <property type="match status" value="1"/>
</dbReference>
<sequence>MLVYLIILQITHISVVLPAEEIYKNEEKRMPEKPQSHPLEERSSLTDRELNQRYDKDIERSSSIFIYEGTKWCGKGDIANDYNDLGELKETDSCCRKHDHCPDFIPGYGEKYGLINGHVYTMSRCDCDEEFYSCLKRVNSNASNDIGWTFFNKIEVKCIFHDYPIKSCKLYQSTIYKGHERCIEYEVDETKQKIWQIFENKAY</sequence>
<evidence type="ECO:0000256" key="6">
    <source>
        <dbReference type="ARBA" id="ARBA00021721"/>
    </source>
</evidence>
<protein>
    <recommendedName>
        <fullName evidence="6">Phospholipase A2</fullName>
        <ecNumber evidence="5">3.1.1.4</ecNumber>
    </recommendedName>
    <alternativeName>
        <fullName evidence="15">Phosphatidylcholine 2-acylhydrolase</fullName>
    </alternativeName>
</protein>
<evidence type="ECO:0000256" key="10">
    <source>
        <dbReference type="ARBA" id="ARBA00022837"/>
    </source>
</evidence>
<dbReference type="InterPro" id="IPR016090">
    <property type="entry name" value="PLA2-like_dom"/>
</dbReference>
<evidence type="ECO:0000256" key="14">
    <source>
        <dbReference type="ARBA" id="ARBA00023157"/>
    </source>
</evidence>
<dbReference type="InterPro" id="IPR036444">
    <property type="entry name" value="PLipase_A2_dom_sf"/>
</dbReference>
<comment type="similarity">
    <text evidence="4">Belongs to the phospholipase A2 family. Group III subfamily.</text>
</comment>
<keyword evidence="12" id="KW-0443">Lipid metabolism</keyword>
<accession>A0A0U1TZ64</accession>
<feature type="chain" id="PRO_5006829268" description="Phospholipase A2" evidence="17">
    <location>
        <begin position="19"/>
        <end position="203"/>
    </location>
</feature>
<dbReference type="GO" id="GO:0005576">
    <property type="term" value="C:extracellular region"/>
    <property type="evidence" value="ECO:0007669"/>
    <property type="project" value="UniProtKB-SubCell"/>
</dbReference>
<dbReference type="CDD" id="cd04704">
    <property type="entry name" value="PLA2_bee_venom_like"/>
    <property type="match status" value="1"/>
</dbReference>
<evidence type="ECO:0000256" key="11">
    <source>
        <dbReference type="ARBA" id="ARBA00022963"/>
    </source>
</evidence>
<evidence type="ECO:0000256" key="8">
    <source>
        <dbReference type="ARBA" id="ARBA00022723"/>
    </source>
</evidence>
<keyword evidence="8" id="KW-0479">Metal-binding</keyword>
<comment type="cofactor">
    <cofactor evidence="2">
        <name>Ca(2+)</name>
        <dbReference type="ChEBI" id="CHEBI:29108"/>
    </cofactor>
</comment>
<proteinExistence type="evidence at transcript level"/>
<dbReference type="GO" id="GO:0006644">
    <property type="term" value="P:phospholipid metabolic process"/>
    <property type="evidence" value="ECO:0007669"/>
    <property type="project" value="InterPro"/>
</dbReference>
<evidence type="ECO:0000256" key="2">
    <source>
        <dbReference type="ARBA" id="ARBA00001913"/>
    </source>
</evidence>
<evidence type="ECO:0000256" key="13">
    <source>
        <dbReference type="ARBA" id="ARBA00023145"/>
    </source>
</evidence>
<keyword evidence="10" id="KW-0106">Calcium</keyword>
<keyword evidence="14" id="KW-1015">Disulfide bond</keyword>
<evidence type="ECO:0000256" key="16">
    <source>
        <dbReference type="SAM" id="MobiDB-lite"/>
    </source>
</evidence>
<feature type="signal peptide" evidence="17">
    <location>
        <begin position="1"/>
        <end position="18"/>
    </location>
</feature>
<name>A0A0U1TZ64_ISOMC</name>
<evidence type="ECO:0000256" key="3">
    <source>
        <dbReference type="ARBA" id="ARBA00004613"/>
    </source>
</evidence>
<evidence type="ECO:0000256" key="15">
    <source>
        <dbReference type="ARBA" id="ARBA00029903"/>
    </source>
</evidence>
<dbReference type="PANTHER" id="PTHR12253">
    <property type="entry name" value="RH14732P"/>
    <property type="match status" value="1"/>
</dbReference>
<evidence type="ECO:0000256" key="4">
    <source>
        <dbReference type="ARBA" id="ARBA00009659"/>
    </source>
</evidence>
<reference evidence="19" key="1">
    <citation type="submission" date="2007-10" db="EMBL/GenBank/DDBJ databases">
        <title>Classification and functional annotation of ESTs from venom glands of Isometrus maculatus.</title>
        <authorList>
            <person name="Li W."/>
            <person name="Ma Y."/>
            <person name="Zhao R."/>
            <person name="Cao Z."/>
        </authorList>
    </citation>
    <scope>NUCLEOTIDE SEQUENCE</scope>
    <source>
        <tissue evidence="19">Venom gland</tissue>
    </source>
</reference>